<organism evidence="1 2">
    <name type="scientific">Aphis glycines</name>
    <name type="common">Soybean aphid</name>
    <dbReference type="NCBI Taxonomy" id="307491"/>
    <lineage>
        <taxon>Eukaryota</taxon>
        <taxon>Metazoa</taxon>
        <taxon>Ecdysozoa</taxon>
        <taxon>Arthropoda</taxon>
        <taxon>Hexapoda</taxon>
        <taxon>Insecta</taxon>
        <taxon>Pterygota</taxon>
        <taxon>Neoptera</taxon>
        <taxon>Paraneoptera</taxon>
        <taxon>Hemiptera</taxon>
        <taxon>Sternorrhyncha</taxon>
        <taxon>Aphidomorpha</taxon>
        <taxon>Aphidoidea</taxon>
        <taxon>Aphididae</taxon>
        <taxon>Aphidini</taxon>
        <taxon>Aphis</taxon>
        <taxon>Aphis</taxon>
    </lineage>
</organism>
<dbReference type="Proteomes" id="UP000475862">
    <property type="component" value="Unassembled WGS sequence"/>
</dbReference>
<comment type="caution">
    <text evidence="1">The sequence shown here is derived from an EMBL/GenBank/DDBJ whole genome shotgun (WGS) entry which is preliminary data.</text>
</comment>
<name>A0A6G0TNW8_APHGL</name>
<sequence length="254" mass="27716">MSEIVRHRVFGTSPFLGRNDEQCPVNLPGPSWAKVVRKKKKYLTVPVDLPGNVAPKVLSETQHARVRSRLSTLLVEIKADDFPALARKIRGGVDPAVISDSVRGMRQPKSGGLLIEVRGGQTRLDAVRAEIARTAGSEVAVRTLQQRAVHEIRDLDQWSSSEEVLEAMANATGTGAETLKAVGLRKRFGGTQTALVSLPLDASRKVVDAGRLRVGLVSCRVRLAESKTRCFRCLAFGHTVKLCDGPDRTSCCRR</sequence>
<dbReference type="OrthoDB" id="6615185at2759"/>
<evidence type="ECO:0008006" key="3">
    <source>
        <dbReference type="Google" id="ProtNLM"/>
    </source>
</evidence>
<evidence type="ECO:0000313" key="2">
    <source>
        <dbReference type="Proteomes" id="UP000475862"/>
    </source>
</evidence>
<reference evidence="1 2" key="1">
    <citation type="submission" date="2019-08" db="EMBL/GenBank/DDBJ databases">
        <title>The genome of the soybean aphid Biotype 1, its phylome, world population structure and adaptation to the North American continent.</title>
        <authorList>
            <person name="Giordano R."/>
            <person name="Donthu R.K."/>
            <person name="Hernandez A.G."/>
            <person name="Wright C.L."/>
            <person name="Zimin A.V."/>
        </authorList>
    </citation>
    <scope>NUCLEOTIDE SEQUENCE [LARGE SCALE GENOMIC DNA]</scope>
    <source>
        <tissue evidence="1">Whole aphids</tissue>
    </source>
</reference>
<evidence type="ECO:0000313" key="1">
    <source>
        <dbReference type="EMBL" id="KAE9536153.1"/>
    </source>
</evidence>
<gene>
    <name evidence="1" type="ORF">AGLY_007376</name>
</gene>
<protein>
    <recommendedName>
        <fullName evidence="3">CCHC-type domain-containing protein</fullName>
    </recommendedName>
</protein>
<accession>A0A6G0TNW8</accession>
<dbReference type="EMBL" id="VYZN01000024">
    <property type="protein sequence ID" value="KAE9536153.1"/>
    <property type="molecule type" value="Genomic_DNA"/>
</dbReference>
<proteinExistence type="predicted"/>
<keyword evidence="2" id="KW-1185">Reference proteome</keyword>
<dbReference type="AlphaFoldDB" id="A0A6G0TNW8"/>